<accession>A0AAI9URU1</accession>
<dbReference type="Proteomes" id="UP001239213">
    <property type="component" value="Unassembled WGS sequence"/>
</dbReference>
<proteinExistence type="predicted"/>
<feature type="compositionally biased region" description="Basic and acidic residues" evidence="1">
    <location>
        <begin position="86"/>
        <end position="100"/>
    </location>
</feature>
<reference evidence="2" key="1">
    <citation type="submission" date="2016-11" db="EMBL/GenBank/DDBJ databases">
        <title>The genome sequence of Colletotrichum cuscutae.</title>
        <authorList>
            <person name="Baroncelli R."/>
        </authorList>
    </citation>
    <scope>NUCLEOTIDE SEQUENCE</scope>
    <source>
        <strain evidence="2">IMI 304802</strain>
    </source>
</reference>
<gene>
    <name evidence="2" type="ORF">CCUS01_08616</name>
</gene>
<evidence type="ECO:0000313" key="2">
    <source>
        <dbReference type="EMBL" id="KAK1462429.1"/>
    </source>
</evidence>
<evidence type="ECO:0000313" key="3">
    <source>
        <dbReference type="Proteomes" id="UP001239213"/>
    </source>
</evidence>
<dbReference type="AlphaFoldDB" id="A0AAI9URU1"/>
<comment type="caution">
    <text evidence="2">The sequence shown here is derived from an EMBL/GenBank/DDBJ whole genome shotgun (WGS) entry which is preliminary data.</text>
</comment>
<feature type="region of interest" description="Disordered" evidence="1">
    <location>
        <begin position="69"/>
        <end position="100"/>
    </location>
</feature>
<feature type="compositionally biased region" description="Polar residues" evidence="1">
    <location>
        <begin position="69"/>
        <end position="81"/>
    </location>
</feature>
<dbReference type="EMBL" id="MPDP01000270">
    <property type="protein sequence ID" value="KAK1462429.1"/>
    <property type="molecule type" value="Genomic_DNA"/>
</dbReference>
<protein>
    <submittedName>
        <fullName evidence="2">Uncharacterized protein</fullName>
    </submittedName>
</protein>
<name>A0AAI9URU1_9PEZI</name>
<evidence type="ECO:0000256" key="1">
    <source>
        <dbReference type="SAM" id="MobiDB-lite"/>
    </source>
</evidence>
<organism evidence="2 3">
    <name type="scientific">Colletotrichum cuscutae</name>
    <dbReference type="NCBI Taxonomy" id="1209917"/>
    <lineage>
        <taxon>Eukaryota</taxon>
        <taxon>Fungi</taxon>
        <taxon>Dikarya</taxon>
        <taxon>Ascomycota</taxon>
        <taxon>Pezizomycotina</taxon>
        <taxon>Sordariomycetes</taxon>
        <taxon>Hypocreomycetidae</taxon>
        <taxon>Glomerellales</taxon>
        <taxon>Glomerellaceae</taxon>
        <taxon>Colletotrichum</taxon>
        <taxon>Colletotrichum acutatum species complex</taxon>
    </lineage>
</organism>
<keyword evidence="3" id="KW-1185">Reference proteome</keyword>
<sequence length="100" mass="11174">MCGARHEYLTTPKTRLRRRDHIPVTWHCLAHQSCTTLTSTQFILSPRRNAEHSMRQCGSAVSLHSTTSFQDAPSYTNSNPANAKCLETEDGRLDSPDADS</sequence>